<keyword evidence="1" id="KW-0472">Membrane</keyword>
<name>A0A2N7S6A9_9MICC</name>
<reference evidence="3 5" key="2">
    <citation type="submission" date="2019-03" db="EMBL/GenBank/DDBJ databases">
        <title>Glutamicibacter sp. LJH19 genome.</title>
        <authorList>
            <person name="Sinai Borker S."/>
            <person name="Kumar R."/>
        </authorList>
    </citation>
    <scope>NUCLEOTIDE SEQUENCE [LARGE SCALE GENOMIC DNA]</scope>
    <source>
        <strain evidence="3 5">LJH19</strain>
    </source>
</reference>
<accession>A0A2N7S6A9</accession>
<keyword evidence="1" id="KW-1133">Transmembrane helix</keyword>
<dbReference type="RefSeq" id="WP_102598160.1">
    <property type="nucleotide sequence ID" value="NZ_JABUYH010000054.1"/>
</dbReference>
<keyword evidence="1" id="KW-0812">Transmembrane</keyword>
<dbReference type="AlphaFoldDB" id="A0A2N7S6A9"/>
<evidence type="ECO:0000313" key="2">
    <source>
        <dbReference type="EMBL" id="PMQ21682.1"/>
    </source>
</evidence>
<evidence type="ECO:0000256" key="1">
    <source>
        <dbReference type="SAM" id="Phobius"/>
    </source>
</evidence>
<comment type="caution">
    <text evidence="2">The sequence shown here is derived from an EMBL/GenBank/DDBJ whole genome shotgun (WGS) entry which is preliminary data.</text>
</comment>
<evidence type="ECO:0000313" key="4">
    <source>
        <dbReference type="Proteomes" id="UP000235739"/>
    </source>
</evidence>
<gene>
    <name evidence="2" type="ORF">CIK84_09185</name>
    <name evidence="3" type="ORF">EXY26_13800</name>
</gene>
<evidence type="ECO:0000313" key="3">
    <source>
        <dbReference type="EMBL" id="TFH55033.1"/>
    </source>
</evidence>
<dbReference type="Proteomes" id="UP000297638">
    <property type="component" value="Unassembled WGS sequence"/>
</dbReference>
<feature type="transmembrane region" description="Helical" evidence="1">
    <location>
        <begin position="47"/>
        <end position="69"/>
    </location>
</feature>
<organism evidence="2 4">
    <name type="scientific">Glutamicibacter arilaitensis</name>
    <dbReference type="NCBI Taxonomy" id="256701"/>
    <lineage>
        <taxon>Bacteria</taxon>
        <taxon>Bacillati</taxon>
        <taxon>Actinomycetota</taxon>
        <taxon>Actinomycetes</taxon>
        <taxon>Micrococcales</taxon>
        <taxon>Micrococcaceae</taxon>
        <taxon>Glutamicibacter</taxon>
    </lineage>
</organism>
<dbReference type="EMBL" id="SPDS01000002">
    <property type="protein sequence ID" value="TFH55033.1"/>
    <property type="molecule type" value="Genomic_DNA"/>
</dbReference>
<reference evidence="2 4" key="1">
    <citation type="journal article" date="2017" name="Elife">
        <title>Extensive horizontal gene transfer in cheese-associated bacteria.</title>
        <authorList>
            <person name="Bonham K.S."/>
            <person name="Wolfe B.E."/>
            <person name="Dutton R.J."/>
        </authorList>
    </citation>
    <scope>NUCLEOTIDE SEQUENCE [LARGE SCALE GENOMIC DNA]</scope>
    <source>
        <strain evidence="2 4">JB182</strain>
    </source>
</reference>
<protein>
    <submittedName>
        <fullName evidence="3">SHOCT domain-containing protein</fullName>
    </submittedName>
</protein>
<sequence length="138" mass="15344">MGKLEYRIALPGLAPEDLEDFGYIEEFGYIEPELGNTSSPYESADTVFSIGLPLFAILFVAVLGFIIFVSVRNYRKAKSAGFDPLTMETELMARAANSAMLAPKKSLEDKLSELESLHSRGVITRDEYLQARRDALSE</sequence>
<evidence type="ECO:0000313" key="5">
    <source>
        <dbReference type="Proteomes" id="UP000297638"/>
    </source>
</evidence>
<dbReference type="EMBL" id="PNQX01000001">
    <property type="protein sequence ID" value="PMQ21682.1"/>
    <property type="molecule type" value="Genomic_DNA"/>
</dbReference>
<dbReference type="Proteomes" id="UP000235739">
    <property type="component" value="Unassembled WGS sequence"/>
</dbReference>
<proteinExistence type="predicted"/>